<evidence type="ECO:0000313" key="2">
    <source>
        <dbReference type="Proteomes" id="UP001501444"/>
    </source>
</evidence>
<organism evidence="1 2">
    <name type="scientific">Dactylosporangium salmoneum</name>
    <dbReference type="NCBI Taxonomy" id="53361"/>
    <lineage>
        <taxon>Bacteria</taxon>
        <taxon>Bacillati</taxon>
        <taxon>Actinomycetota</taxon>
        <taxon>Actinomycetes</taxon>
        <taxon>Micromonosporales</taxon>
        <taxon>Micromonosporaceae</taxon>
        <taxon>Dactylosporangium</taxon>
    </lineage>
</organism>
<accession>A0ABN3FF85</accession>
<proteinExistence type="predicted"/>
<comment type="caution">
    <text evidence="1">The sequence shown here is derived from an EMBL/GenBank/DDBJ whole genome shotgun (WGS) entry which is preliminary data.</text>
</comment>
<dbReference type="EMBL" id="BAAARV010000005">
    <property type="protein sequence ID" value="GAA2329132.1"/>
    <property type="molecule type" value="Genomic_DNA"/>
</dbReference>
<name>A0ABN3FF85_9ACTN</name>
<dbReference type="Proteomes" id="UP001501444">
    <property type="component" value="Unassembled WGS sequence"/>
</dbReference>
<protein>
    <submittedName>
        <fullName evidence="1">Uncharacterized protein</fullName>
    </submittedName>
</protein>
<dbReference type="RefSeq" id="WP_344610667.1">
    <property type="nucleotide sequence ID" value="NZ_BAAARV010000005.1"/>
</dbReference>
<keyword evidence="2" id="KW-1185">Reference proteome</keyword>
<reference evidence="1 2" key="1">
    <citation type="journal article" date="2019" name="Int. J. Syst. Evol. Microbiol.">
        <title>The Global Catalogue of Microorganisms (GCM) 10K type strain sequencing project: providing services to taxonomists for standard genome sequencing and annotation.</title>
        <authorList>
            <consortium name="The Broad Institute Genomics Platform"/>
            <consortium name="The Broad Institute Genome Sequencing Center for Infectious Disease"/>
            <person name="Wu L."/>
            <person name="Ma J."/>
        </authorList>
    </citation>
    <scope>NUCLEOTIDE SEQUENCE [LARGE SCALE GENOMIC DNA]</scope>
    <source>
        <strain evidence="1 2">JCM 3272</strain>
    </source>
</reference>
<evidence type="ECO:0000313" key="1">
    <source>
        <dbReference type="EMBL" id="GAA2329132.1"/>
    </source>
</evidence>
<gene>
    <name evidence="1" type="ORF">GCM10010170_006350</name>
</gene>
<sequence length="250" mass="27181">MNLGNTLAVVALVAGLFIWPLPNGGNQLYDGCVPTHVPKIEAAVPVGDELVADERGFSIVKRPTVFSMGASVRNRGSRAAYHTAVRFRLVGAAGAVVWEGKPHELSVIRAGQLVSVGEVADLYYSYEAVKVVGVELRFETTHWVEDDPENRLIQMTYDSDFRTYERDSNAAYVSYGTVAPYGCRGLSMRSIAYTYRDARGIIVGGSTEAMPRQLDTCNGMHLGTAVWIGPLPDGVDLGQSRRTTYCDIAA</sequence>